<dbReference type="Pfam" id="PF08487">
    <property type="entry name" value="VIT"/>
    <property type="match status" value="1"/>
</dbReference>
<dbReference type="EMBL" id="FMZO01000003">
    <property type="protein sequence ID" value="SDC67496.1"/>
    <property type="molecule type" value="Genomic_DNA"/>
</dbReference>
<dbReference type="PANTHER" id="PTHR45737:SF6">
    <property type="entry name" value="VON WILLEBRAND FACTOR A DOMAIN-CONTAINING PROTEIN 5A"/>
    <property type="match status" value="1"/>
</dbReference>
<keyword evidence="1" id="KW-0732">Signal</keyword>
<gene>
    <name evidence="3" type="ORF">SAMN04487894_103283</name>
</gene>
<organism evidence="3 4">
    <name type="scientific">Niabella drilacis (strain DSM 25811 / CCM 8410 / CCUG 62505 / LMG 26954 / E90)</name>
    <dbReference type="NCBI Taxonomy" id="1285928"/>
    <lineage>
        <taxon>Bacteria</taxon>
        <taxon>Pseudomonadati</taxon>
        <taxon>Bacteroidota</taxon>
        <taxon>Chitinophagia</taxon>
        <taxon>Chitinophagales</taxon>
        <taxon>Chitinophagaceae</taxon>
        <taxon>Niabella</taxon>
    </lineage>
</organism>
<dbReference type="AlphaFoldDB" id="A0A1G6NJL5"/>
<proteinExistence type="predicted"/>
<dbReference type="OrthoDB" id="266279at2"/>
<dbReference type="STRING" id="1285928.SAMN04487894_103283"/>
<dbReference type="InterPro" id="IPR019220">
    <property type="entry name" value="DUF2135"/>
</dbReference>
<evidence type="ECO:0000313" key="4">
    <source>
        <dbReference type="Proteomes" id="UP000198757"/>
    </source>
</evidence>
<evidence type="ECO:0000259" key="2">
    <source>
        <dbReference type="PROSITE" id="PS51468"/>
    </source>
</evidence>
<dbReference type="InterPro" id="IPR013694">
    <property type="entry name" value="VIT"/>
</dbReference>
<name>A0A1G6NJL5_NIADE</name>
<protein>
    <submittedName>
        <fullName evidence="3">Tetratricopeptide repeat-containing protein</fullName>
    </submittedName>
</protein>
<dbReference type="InterPro" id="IPR011990">
    <property type="entry name" value="TPR-like_helical_dom_sf"/>
</dbReference>
<dbReference type="PANTHER" id="PTHR45737">
    <property type="entry name" value="VON WILLEBRAND FACTOR A DOMAIN-CONTAINING PROTEIN 5A"/>
    <property type="match status" value="1"/>
</dbReference>
<accession>A0A1G6NJL5</accession>
<dbReference type="Proteomes" id="UP000198757">
    <property type="component" value="Unassembled WGS sequence"/>
</dbReference>
<dbReference type="RefSeq" id="WP_090389450.1">
    <property type="nucleotide sequence ID" value="NZ_FMZO01000003.1"/>
</dbReference>
<evidence type="ECO:0000313" key="3">
    <source>
        <dbReference type="EMBL" id="SDC67496.1"/>
    </source>
</evidence>
<feature type="signal peptide" evidence="1">
    <location>
        <begin position="1"/>
        <end position="26"/>
    </location>
</feature>
<evidence type="ECO:0000256" key="1">
    <source>
        <dbReference type="SAM" id="SignalP"/>
    </source>
</evidence>
<reference evidence="4" key="1">
    <citation type="submission" date="2016-10" db="EMBL/GenBank/DDBJ databases">
        <authorList>
            <person name="Varghese N."/>
            <person name="Submissions S."/>
        </authorList>
    </citation>
    <scope>NUCLEOTIDE SEQUENCE [LARGE SCALE GENOMIC DNA]</scope>
    <source>
        <strain evidence="4">DSM 25811 / CCM 8410 / LMG 26954 / E90</strain>
    </source>
</reference>
<dbReference type="Gene3D" id="1.25.40.10">
    <property type="entry name" value="Tetratricopeptide repeat domain"/>
    <property type="match status" value="1"/>
</dbReference>
<dbReference type="Pfam" id="PF09906">
    <property type="entry name" value="DUF2135"/>
    <property type="match status" value="1"/>
</dbReference>
<dbReference type="PROSITE" id="PS51468">
    <property type="entry name" value="VIT"/>
    <property type="match status" value="1"/>
</dbReference>
<feature type="domain" description="VIT" evidence="2">
    <location>
        <begin position="31"/>
        <end position="159"/>
    </location>
</feature>
<keyword evidence="4" id="KW-1185">Reference proteome</keyword>
<dbReference type="SUPFAM" id="SSF48452">
    <property type="entry name" value="TPR-like"/>
    <property type="match status" value="1"/>
</dbReference>
<sequence length="984" mass="110185">MKMYPKQRCRLVLTLLVLLVAVVTRAQVPVMEINENGKYRSDQTVTLQQLSADVKVVGNIATTTMRMRFYNGSGRLKEGRLTFPLPEEVSVSGFALDMNGVMRKAVPVEKEKATAVFESIERRQVDPGILEKTEGNNFRTRIYPLNPDGVRTVEITYNQELSSSNGQLVYYLPLAGKTIASFSLSASVYETVAVPQLIEKPDGGFVFEKKGNVWKASISKSDFTPDQSLKIAFPQQVNAPRTLVKRKDADSWYFLTNVQIIPPAPVVKPLQQVTILWDNSLSGRKRDHKKEKAFLEKLFATKSNINVTLYAVATATKKVGDYAVSNGAIGGLLKAVDEMIYDGATDYSSIPALPPGGDLLFFTDGLSNFGEWSQLPSKPVYPVVATPVANYSKLRYYSSSTGGQLIDLNQTDVAGAAAQVMHKPYRFLGVKYLYDISNVNPATAAVSGGNLMITGIVRKLPVTLTLQFGYGNKVAQEIPVTLDAQQTAGDWAIETFWAQQQLAALEPFYDQNKETISRLGKEFGIVTPNTSLIVLESVADYVKYKIAPPAELLQEYKALVKRRQLNQEEAWDNYLAAAKERMKDLKEWWHTNYPIKRSTKKITEPRRMEDREVMAAPAPAQERSNIQTISGEELKDLPDANIPGLLQGRVAGVNAATSQMEETVVVGYRAAPKGKVTAIDIKSDAEYLKPMDAAVSMDAAYRTYLRLRENYQTTPSFYFDMANWFYGKRETGRAIDIISNLVELELEDAVLYKTVAYLLKKYGAYDKELVITKKVLDWRPMDPQSYRDYALALQDNGKYQQALDTLYAALTQSYTEEARTRDQGIEEVLLMELNHIASRYNARVNTSKIDKALLYRLPVDIRVVLNWNMDHTDIDLHVTDPKNEECYYGSRETSLGGRISDDFTDGFGPEQFLLKKAIRGKYQIKTNFFGERQVTVAGPPTLMAEVFLRYASGNEERKIVVFQDAKGSRAANADGQVLIAAFDF</sequence>
<feature type="chain" id="PRO_5011540046" evidence="1">
    <location>
        <begin position="27"/>
        <end position="984"/>
    </location>
</feature>